<accession>A0AAV9NG84</accession>
<feature type="compositionally biased region" description="Low complexity" evidence="1">
    <location>
        <begin position="300"/>
        <end position="311"/>
    </location>
</feature>
<dbReference type="GeneID" id="89980440"/>
<feature type="transmembrane region" description="Helical" evidence="2">
    <location>
        <begin position="78"/>
        <end position="103"/>
    </location>
</feature>
<dbReference type="InterPro" id="IPR012578">
    <property type="entry name" value="Nucl_pore_cmplx"/>
</dbReference>
<feature type="region of interest" description="Disordered" evidence="1">
    <location>
        <begin position="277"/>
        <end position="315"/>
    </location>
</feature>
<name>A0AAV9NG84_9EURO</name>
<feature type="compositionally biased region" description="Polar residues" evidence="1">
    <location>
        <begin position="277"/>
        <end position="288"/>
    </location>
</feature>
<dbReference type="GO" id="GO:0005640">
    <property type="term" value="C:nuclear outer membrane"/>
    <property type="evidence" value="ECO:0007669"/>
    <property type="project" value="TreeGrafter"/>
</dbReference>
<evidence type="ECO:0000256" key="1">
    <source>
        <dbReference type="SAM" id="MobiDB-lite"/>
    </source>
</evidence>
<dbReference type="GO" id="GO:0030474">
    <property type="term" value="P:spindle pole body duplication"/>
    <property type="evidence" value="ECO:0007669"/>
    <property type="project" value="TreeGrafter"/>
</dbReference>
<feature type="compositionally biased region" description="Polar residues" evidence="1">
    <location>
        <begin position="1"/>
        <end position="19"/>
    </location>
</feature>
<feature type="compositionally biased region" description="Polar residues" evidence="1">
    <location>
        <begin position="168"/>
        <end position="181"/>
    </location>
</feature>
<feature type="region of interest" description="Disordered" evidence="1">
    <location>
        <begin position="163"/>
        <end position="251"/>
    </location>
</feature>
<evidence type="ECO:0000313" key="4">
    <source>
        <dbReference type="Proteomes" id="UP001358417"/>
    </source>
</evidence>
<keyword evidence="4" id="KW-1185">Reference proteome</keyword>
<dbReference type="PANTHER" id="PTHR28003">
    <property type="entry name" value="NUCLEOPORIN POM34"/>
    <property type="match status" value="1"/>
</dbReference>
<sequence>MSSTKSQVVQTTESVVLTSTDRRPLDPSRPKTPVLRKDHTTPSPSPGTFRHPRMTEIVRRQAATTLTPERVRIAVWNMAILALSLVLSYPIHACIDLGVALCFSKNSGWSSGSLTFLRVLLQLFRGLLLLNAILALRPALPYIAKTDNCEDIPLTPTQRALLGLPPSTKATPASAGSNTGYITPPKYRRVSGSMFSGPTSGGATTGRRSASANYSDSPLSISRNKPGFSPTPESNRRTSDSPFAPSPVASPLFHKATNQASQQFSDLDFSASTQSFGLSTGTGLARSQSLRERSKKTSFGPASPTPGAGSPQMVPGVNYKWLYAKGRTLPKSESFGSFGL</sequence>
<dbReference type="RefSeq" id="XP_064708477.1">
    <property type="nucleotide sequence ID" value="XM_064855817.1"/>
</dbReference>
<dbReference type="EMBL" id="JAVRRD010000007">
    <property type="protein sequence ID" value="KAK5056761.1"/>
    <property type="molecule type" value="Genomic_DNA"/>
</dbReference>
<feature type="region of interest" description="Disordered" evidence="1">
    <location>
        <begin position="1"/>
        <end position="51"/>
    </location>
</feature>
<comment type="caution">
    <text evidence="3">The sequence shown here is derived from an EMBL/GenBank/DDBJ whole genome shotgun (WGS) entry which is preliminary data.</text>
</comment>
<keyword evidence="2" id="KW-1133">Transmembrane helix</keyword>
<organism evidence="3 4">
    <name type="scientific">Exophiala bonariae</name>
    <dbReference type="NCBI Taxonomy" id="1690606"/>
    <lineage>
        <taxon>Eukaryota</taxon>
        <taxon>Fungi</taxon>
        <taxon>Dikarya</taxon>
        <taxon>Ascomycota</taxon>
        <taxon>Pezizomycotina</taxon>
        <taxon>Eurotiomycetes</taxon>
        <taxon>Chaetothyriomycetidae</taxon>
        <taxon>Chaetothyriales</taxon>
        <taxon>Herpotrichiellaceae</taxon>
        <taxon>Exophiala</taxon>
    </lineage>
</organism>
<dbReference type="PANTHER" id="PTHR28003:SF1">
    <property type="entry name" value="NUCLEOPORIN POM34"/>
    <property type="match status" value="1"/>
</dbReference>
<dbReference type="GO" id="GO:0006606">
    <property type="term" value="P:protein import into nucleus"/>
    <property type="evidence" value="ECO:0007669"/>
    <property type="project" value="TreeGrafter"/>
</dbReference>
<dbReference type="Pfam" id="PF08058">
    <property type="entry name" value="NPCC"/>
    <property type="match status" value="1"/>
</dbReference>
<dbReference type="GO" id="GO:0070762">
    <property type="term" value="C:nuclear pore transmembrane ring"/>
    <property type="evidence" value="ECO:0007669"/>
    <property type="project" value="TreeGrafter"/>
</dbReference>
<keyword evidence="2" id="KW-0812">Transmembrane</keyword>
<protein>
    <recommendedName>
        <fullName evidence="5">Nuclear pore complex component</fullName>
    </recommendedName>
</protein>
<feature type="compositionally biased region" description="Basic and acidic residues" evidence="1">
    <location>
        <begin position="20"/>
        <end position="40"/>
    </location>
</feature>
<evidence type="ECO:0000256" key="2">
    <source>
        <dbReference type="SAM" id="Phobius"/>
    </source>
</evidence>
<gene>
    <name evidence="3" type="ORF">LTR84_012293</name>
</gene>
<dbReference type="AlphaFoldDB" id="A0AAV9NG84"/>
<feature type="compositionally biased region" description="Polar residues" evidence="1">
    <location>
        <begin position="205"/>
        <end position="223"/>
    </location>
</feature>
<evidence type="ECO:0000313" key="3">
    <source>
        <dbReference type="EMBL" id="KAK5056761.1"/>
    </source>
</evidence>
<evidence type="ECO:0008006" key="5">
    <source>
        <dbReference type="Google" id="ProtNLM"/>
    </source>
</evidence>
<proteinExistence type="predicted"/>
<keyword evidence="2" id="KW-0472">Membrane</keyword>
<reference evidence="3 4" key="1">
    <citation type="submission" date="2023-08" db="EMBL/GenBank/DDBJ databases">
        <title>Black Yeasts Isolated from many extreme environments.</title>
        <authorList>
            <person name="Coleine C."/>
            <person name="Stajich J.E."/>
            <person name="Selbmann L."/>
        </authorList>
    </citation>
    <scope>NUCLEOTIDE SEQUENCE [LARGE SCALE GENOMIC DNA]</scope>
    <source>
        <strain evidence="3 4">CCFEE 5792</strain>
    </source>
</reference>
<dbReference type="Proteomes" id="UP001358417">
    <property type="component" value="Unassembled WGS sequence"/>
</dbReference>